<organism evidence="1">
    <name type="scientific">Oryza brachyantha</name>
    <name type="common">malo sina</name>
    <dbReference type="NCBI Taxonomy" id="4533"/>
    <lineage>
        <taxon>Eukaryota</taxon>
        <taxon>Viridiplantae</taxon>
        <taxon>Streptophyta</taxon>
        <taxon>Embryophyta</taxon>
        <taxon>Tracheophyta</taxon>
        <taxon>Spermatophyta</taxon>
        <taxon>Magnoliopsida</taxon>
        <taxon>Liliopsida</taxon>
        <taxon>Poales</taxon>
        <taxon>Poaceae</taxon>
        <taxon>BOP clade</taxon>
        <taxon>Oryzoideae</taxon>
        <taxon>Oryzeae</taxon>
        <taxon>Oryzinae</taxon>
        <taxon>Oryza</taxon>
    </lineage>
</organism>
<dbReference type="Gramene" id="OB11G10450.1">
    <property type="protein sequence ID" value="OB11G10450.1"/>
    <property type="gene ID" value="OB11G10450"/>
</dbReference>
<dbReference type="HOGENOM" id="CLU_1962978_0_0_1"/>
<keyword evidence="2" id="KW-1185">Reference proteome</keyword>
<dbReference type="EnsemblPlants" id="OB11G10450.1">
    <property type="protein sequence ID" value="OB11G10450.1"/>
    <property type="gene ID" value="OB11G10450"/>
</dbReference>
<reference evidence="1" key="2">
    <citation type="submission" date="2013-04" db="UniProtKB">
        <authorList>
            <consortium name="EnsemblPlants"/>
        </authorList>
    </citation>
    <scope>IDENTIFICATION</scope>
</reference>
<evidence type="ECO:0000313" key="1">
    <source>
        <dbReference type="EnsemblPlants" id="OB11G10450.1"/>
    </source>
</evidence>
<proteinExistence type="predicted"/>
<dbReference type="AlphaFoldDB" id="J3N5F9"/>
<dbReference type="Proteomes" id="UP000006038">
    <property type="component" value="Chromosome 11"/>
</dbReference>
<evidence type="ECO:0000313" key="2">
    <source>
        <dbReference type="Proteomes" id="UP000006038"/>
    </source>
</evidence>
<name>J3N5F9_ORYBR</name>
<accession>J3N5F9</accession>
<sequence length="128" mass="14499">MDDSLSVTSDNCRIWWYLSQATSVFYVDSENCAQSLHGWSVSEATSSGSSKASISSKYALCFLTKSSDSICLPDDEILIFVFCFCTKLQAIRKRCFFEICSQRYWLFSVHTPHQRTIYGLCIGNSEAK</sequence>
<reference evidence="1" key="1">
    <citation type="journal article" date="2013" name="Nat. Commun.">
        <title>Whole-genome sequencing of Oryza brachyantha reveals mechanisms underlying Oryza genome evolution.</title>
        <authorList>
            <person name="Chen J."/>
            <person name="Huang Q."/>
            <person name="Gao D."/>
            <person name="Wang J."/>
            <person name="Lang Y."/>
            <person name="Liu T."/>
            <person name="Li B."/>
            <person name="Bai Z."/>
            <person name="Luis Goicoechea J."/>
            <person name="Liang C."/>
            <person name="Chen C."/>
            <person name="Zhang W."/>
            <person name="Sun S."/>
            <person name="Liao Y."/>
            <person name="Zhang X."/>
            <person name="Yang L."/>
            <person name="Song C."/>
            <person name="Wang M."/>
            <person name="Shi J."/>
            <person name="Liu G."/>
            <person name="Liu J."/>
            <person name="Zhou H."/>
            <person name="Zhou W."/>
            <person name="Yu Q."/>
            <person name="An N."/>
            <person name="Chen Y."/>
            <person name="Cai Q."/>
            <person name="Wang B."/>
            <person name="Liu B."/>
            <person name="Min J."/>
            <person name="Huang Y."/>
            <person name="Wu H."/>
            <person name="Li Z."/>
            <person name="Zhang Y."/>
            <person name="Yin Y."/>
            <person name="Song W."/>
            <person name="Jiang J."/>
            <person name="Jackson S.A."/>
            <person name="Wing R.A."/>
            <person name="Wang J."/>
            <person name="Chen M."/>
        </authorList>
    </citation>
    <scope>NUCLEOTIDE SEQUENCE [LARGE SCALE GENOMIC DNA]</scope>
    <source>
        <strain evidence="1">cv. IRGC 101232</strain>
    </source>
</reference>
<protein>
    <submittedName>
        <fullName evidence="1">Uncharacterized protein</fullName>
    </submittedName>
</protein>